<keyword evidence="2 5" id="KW-0812">Transmembrane</keyword>
<evidence type="ECO:0000256" key="2">
    <source>
        <dbReference type="ARBA" id="ARBA00022692"/>
    </source>
</evidence>
<dbReference type="AlphaFoldDB" id="A0A6B9FY15"/>
<dbReference type="GO" id="GO:0005886">
    <property type="term" value="C:plasma membrane"/>
    <property type="evidence" value="ECO:0007669"/>
    <property type="project" value="TreeGrafter"/>
</dbReference>
<keyword evidence="4 5" id="KW-0472">Membrane</keyword>
<accession>A0A6B9FY15</accession>
<dbReference type="Pfam" id="PF07690">
    <property type="entry name" value="MFS_1"/>
    <property type="match status" value="1"/>
</dbReference>
<feature type="transmembrane region" description="Helical" evidence="5">
    <location>
        <begin position="158"/>
        <end position="179"/>
    </location>
</feature>
<feature type="transmembrane region" description="Helical" evidence="5">
    <location>
        <begin position="407"/>
        <end position="425"/>
    </location>
</feature>
<dbReference type="KEGG" id="mmes:MMSR116_28255"/>
<dbReference type="Gene3D" id="1.20.1250.20">
    <property type="entry name" value="MFS general substrate transporter like domains"/>
    <property type="match status" value="2"/>
</dbReference>
<reference evidence="7 8" key="2">
    <citation type="journal article" date="2013" name="Genome Announc.">
        <title>Draft Genome Sequence of Methylobacterium mesophilicum Strain SR1.6/6, Isolated from Citrus sinensis.</title>
        <authorList>
            <person name="Marinho Almeida D."/>
            <person name="Dini-Andreote F."/>
            <person name="Camargo Neves A.A."/>
            <person name="Juca Ramos R.T."/>
            <person name="Andreote F.D."/>
            <person name="Carneiro A.R."/>
            <person name="Oliveira de Souza Lima A."/>
            <person name="Caracciolo Gomes de Sa P.H."/>
            <person name="Ribeiro Barbosa M.S."/>
            <person name="Araujo W.L."/>
            <person name="Silva A."/>
        </authorList>
    </citation>
    <scope>NUCLEOTIDE SEQUENCE [LARGE SCALE GENOMIC DNA]</scope>
    <source>
        <strain evidence="7 8">SR1.6/6</strain>
    </source>
</reference>
<dbReference type="PROSITE" id="PS50850">
    <property type="entry name" value="MFS"/>
    <property type="match status" value="1"/>
</dbReference>
<feature type="transmembrane region" description="Helical" evidence="5">
    <location>
        <begin position="315"/>
        <end position="335"/>
    </location>
</feature>
<dbReference type="InterPro" id="IPR011701">
    <property type="entry name" value="MFS"/>
</dbReference>
<evidence type="ECO:0000256" key="1">
    <source>
        <dbReference type="ARBA" id="ARBA00004141"/>
    </source>
</evidence>
<dbReference type="SUPFAM" id="SSF103473">
    <property type="entry name" value="MFS general substrate transporter"/>
    <property type="match status" value="1"/>
</dbReference>
<feature type="transmembrane region" description="Helical" evidence="5">
    <location>
        <begin position="239"/>
        <end position="260"/>
    </location>
</feature>
<feature type="transmembrane region" description="Helical" evidence="5">
    <location>
        <begin position="382"/>
        <end position="401"/>
    </location>
</feature>
<feature type="transmembrane region" description="Helical" evidence="5">
    <location>
        <begin position="280"/>
        <end position="303"/>
    </location>
</feature>
<feature type="transmembrane region" description="Helical" evidence="5">
    <location>
        <begin position="67"/>
        <end position="88"/>
    </location>
</feature>
<evidence type="ECO:0000313" key="8">
    <source>
        <dbReference type="Proteomes" id="UP000012488"/>
    </source>
</evidence>
<dbReference type="OrthoDB" id="9784658at2"/>
<evidence type="ECO:0000256" key="3">
    <source>
        <dbReference type="ARBA" id="ARBA00022989"/>
    </source>
</evidence>
<feature type="domain" description="Major facilitator superfamily (MFS) profile" evidence="6">
    <location>
        <begin position="25"/>
        <end position="430"/>
    </location>
</feature>
<gene>
    <name evidence="7" type="ORF">MMSR116_28255</name>
</gene>
<feature type="transmembrane region" description="Helical" evidence="5">
    <location>
        <begin position="341"/>
        <end position="361"/>
    </location>
</feature>
<dbReference type="EMBL" id="CP043538">
    <property type="protein sequence ID" value="QGY05354.1"/>
    <property type="molecule type" value="Genomic_DNA"/>
</dbReference>
<name>A0A6B9FY15_9HYPH</name>
<dbReference type="PANTHER" id="PTHR23508:SF10">
    <property type="entry name" value="CARBOXYLIC ACID TRANSPORTER PROTEIN HOMOLOG"/>
    <property type="match status" value="1"/>
</dbReference>
<protein>
    <submittedName>
        <fullName evidence="7">MFS transporter</fullName>
    </submittedName>
</protein>
<evidence type="ECO:0000256" key="5">
    <source>
        <dbReference type="SAM" id="Phobius"/>
    </source>
</evidence>
<evidence type="ECO:0000256" key="4">
    <source>
        <dbReference type="ARBA" id="ARBA00023136"/>
    </source>
</evidence>
<organism evidence="7 8">
    <name type="scientific">Methylobacterium mesophilicum SR1.6/6</name>
    <dbReference type="NCBI Taxonomy" id="908290"/>
    <lineage>
        <taxon>Bacteria</taxon>
        <taxon>Pseudomonadati</taxon>
        <taxon>Pseudomonadota</taxon>
        <taxon>Alphaproteobacteria</taxon>
        <taxon>Hyphomicrobiales</taxon>
        <taxon>Methylobacteriaceae</taxon>
        <taxon>Methylobacterium</taxon>
    </lineage>
</organism>
<dbReference type="RefSeq" id="WP_010684176.1">
    <property type="nucleotide sequence ID" value="NZ_CP043538.1"/>
</dbReference>
<keyword evidence="3 5" id="KW-1133">Transmembrane helix</keyword>
<dbReference type="Proteomes" id="UP000012488">
    <property type="component" value="Chromosome"/>
</dbReference>
<evidence type="ECO:0000313" key="7">
    <source>
        <dbReference type="EMBL" id="QGY05354.1"/>
    </source>
</evidence>
<comment type="subcellular location">
    <subcellularLocation>
        <location evidence="1">Membrane</location>
        <topology evidence="1">Multi-pass membrane protein</topology>
    </subcellularLocation>
</comment>
<proteinExistence type="predicted"/>
<sequence>MDRLSLAAVPDRATPAARAASSTRVFWITWAGWMLDGFDSAIYIFVLVPAVSELLAAGGIEPARGTIALYGGYFFSIFMLGWACSMFWGWLADRIGRVKVMCLTILVYSIFTGLCGLAGGLASFAVFRFCAGFGVGGEWAAGTPLLHESVSEHQRVRLAGWLHTATPTGLLLGAAASFLAPVIGWRGMFFLGVLPALLVVAIRATVQEPPRARQARTERGTDAPSLADMFVGPQARTTWAAGLMMSCIILGLWSSTYWAPTLVISKLVATGSTPAAAQKVAAISGIITNIGTLIGCLAMPFIATWFGSRRRTATAFFLGAFTINLVAYLGAAVWFDSVTLFIALLPLVGFFTNAVFAHYTIWLPELFPTRRRAFGSGFAFSFGRLLGALGPTIVGGLVVVTGSYPEALAIISLIYLLGLPTIWLAPETANKELPA</sequence>
<reference evidence="7 8" key="1">
    <citation type="journal article" date="2012" name="Genet. Mol. Biol.">
        <title>Analysis of 16S rRNA and mxaF genes revealing insights into Methylobacterium niche-specific plant association.</title>
        <authorList>
            <person name="Dourado M.N."/>
            <person name="Andreote F.D."/>
            <person name="Dini-Andreote F."/>
            <person name="Conti R."/>
            <person name="Araujo J.M."/>
            <person name="Araujo W.L."/>
        </authorList>
    </citation>
    <scope>NUCLEOTIDE SEQUENCE [LARGE SCALE GENOMIC DNA]</scope>
    <source>
        <strain evidence="7 8">SR1.6/6</strain>
    </source>
</reference>
<feature type="transmembrane region" description="Helical" evidence="5">
    <location>
        <begin position="100"/>
        <end position="119"/>
    </location>
</feature>
<feature type="transmembrane region" description="Helical" evidence="5">
    <location>
        <begin position="185"/>
        <end position="206"/>
    </location>
</feature>
<dbReference type="PANTHER" id="PTHR23508">
    <property type="entry name" value="CARBOXYLIC ACID TRANSPORTER PROTEIN HOMOLOG"/>
    <property type="match status" value="1"/>
</dbReference>
<dbReference type="InterPro" id="IPR020846">
    <property type="entry name" value="MFS_dom"/>
</dbReference>
<dbReference type="InterPro" id="IPR036259">
    <property type="entry name" value="MFS_trans_sf"/>
</dbReference>
<dbReference type="GO" id="GO:0046943">
    <property type="term" value="F:carboxylic acid transmembrane transporter activity"/>
    <property type="evidence" value="ECO:0007669"/>
    <property type="project" value="TreeGrafter"/>
</dbReference>
<evidence type="ECO:0000259" key="6">
    <source>
        <dbReference type="PROSITE" id="PS50850"/>
    </source>
</evidence>